<dbReference type="InterPro" id="IPR000182">
    <property type="entry name" value="GNAT_dom"/>
</dbReference>
<organism evidence="2 3">
    <name type="scientific">Planomonospora parontospora</name>
    <dbReference type="NCBI Taxonomy" id="58119"/>
    <lineage>
        <taxon>Bacteria</taxon>
        <taxon>Bacillati</taxon>
        <taxon>Actinomycetota</taxon>
        <taxon>Actinomycetes</taxon>
        <taxon>Streptosporangiales</taxon>
        <taxon>Streptosporangiaceae</taxon>
        <taxon>Planomonospora</taxon>
    </lineage>
</organism>
<feature type="domain" description="N-acetyltransferase" evidence="1">
    <location>
        <begin position="92"/>
        <end position="247"/>
    </location>
</feature>
<comment type="caution">
    <text evidence="2">The sequence shown here is derived from an EMBL/GenBank/DDBJ whole genome shotgun (WGS) entry which is preliminary data.</text>
</comment>
<dbReference type="InterPro" id="IPR016181">
    <property type="entry name" value="Acyl_CoA_acyltransferase"/>
</dbReference>
<accession>A0AA37BE29</accession>
<reference evidence="2" key="2">
    <citation type="submission" date="2022-09" db="EMBL/GenBank/DDBJ databases">
        <authorList>
            <person name="Sun Q."/>
            <person name="Ohkuma M."/>
        </authorList>
    </citation>
    <scope>NUCLEOTIDE SEQUENCE</scope>
    <source>
        <strain evidence="2">JCM 3093</strain>
    </source>
</reference>
<dbReference type="SUPFAM" id="SSF55729">
    <property type="entry name" value="Acyl-CoA N-acyltransferases (Nat)"/>
    <property type="match status" value="1"/>
</dbReference>
<evidence type="ECO:0000259" key="1">
    <source>
        <dbReference type="PROSITE" id="PS51186"/>
    </source>
</evidence>
<proteinExistence type="predicted"/>
<evidence type="ECO:0000313" key="2">
    <source>
        <dbReference type="EMBL" id="GGK56232.1"/>
    </source>
</evidence>
<dbReference type="Proteomes" id="UP000627984">
    <property type="component" value="Unassembled WGS sequence"/>
</dbReference>
<gene>
    <name evidence="2" type="ORF">GCM10010126_14860</name>
</gene>
<dbReference type="AlphaFoldDB" id="A0AA37BE29"/>
<dbReference type="RefSeq" id="WP_191894055.1">
    <property type="nucleotide sequence ID" value="NZ_BMQD01000003.1"/>
</dbReference>
<dbReference type="PROSITE" id="PS51186">
    <property type="entry name" value="GNAT"/>
    <property type="match status" value="1"/>
</dbReference>
<dbReference type="GO" id="GO:0016747">
    <property type="term" value="F:acyltransferase activity, transferring groups other than amino-acyl groups"/>
    <property type="evidence" value="ECO:0007669"/>
    <property type="project" value="InterPro"/>
</dbReference>
<evidence type="ECO:0000313" key="3">
    <source>
        <dbReference type="Proteomes" id="UP000627984"/>
    </source>
</evidence>
<name>A0AA37BE29_9ACTN</name>
<reference evidence="2" key="1">
    <citation type="journal article" date="2014" name="Int. J. Syst. Evol. Microbiol.">
        <title>Complete genome sequence of Corynebacterium casei LMG S-19264T (=DSM 44701T), isolated from a smear-ripened cheese.</title>
        <authorList>
            <consortium name="US DOE Joint Genome Institute (JGI-PGF)"/>
            <person name="Walter F."/>
            <person name="Albersmeier A."/>
            <person name="Kalinowski J."/>
            <person name="Ruckert C."/>
        </authorList>
    </citation>
    <scope>NUCLEOTIDE SEQUENCE</scope>
    <source>
        <strain evidence="2">JCM 3093</strain>
    </source>
</reference>
<dbReference type="EMBL" id="BMQD01000003">
    <property type="protein sequence ID" value="GGK56232.1"/>
    <property type="molecule type" value="Genomic_DNA"/>
</dbReference>
<dbReference type="Gene3D" id="3.40.630.30">
    <property type="match status" value="1"/>
</dbReference>
<dbReference type="CDD" id="cd04301">
    <property type="entry name" value="NAT_SF"/>
    <property type="match status" value="1"/>
</dbReference>
<protein>
    <recommendedName>
        <fullName evidence="1">N-acetyltransferase domain-containing protein</fullName>
    </recommendedName>
</protein>
<sequence length="247" mass="25916">MGFRPGRIERAAGRADVLAMAGDDPYVRMVLTDRSVGYRGAGAVAWSGETPRTPLLGLRGAPSDAARLLATLHDDGLVQPGTLLRLPPGAGELLGSLPLRHVEDWQFRWTDAPPPKLPGGGRVEVLPTTDGITVLLDSGNPDASVRPGVRHVRRWHGVRDGKELVACGADVSYGGVGYLAGLTVAPHHRGRGLGAALTLAMSRAVLAEFGTAALGVNTANHGAIRLYERLGFTSVVEVSAYELLAPS</sequence>
<dbReference type="Pfam" id="PF08445">
    <property type="entry name" value="FR47"/>
    <property type="match status" value="1"/>
</dbReference>
<dbReference type="InterPro" id="IPR013653">
    <property type="entry name" value="GCN5-like_dom"/>
</dbReference>